<accession>A0A127FBD4</accession>
<reference evidence="1 2" key="1">
    <citation type="submission" date="2015-06" db="EMBL/GenBank/DDBJ databases">
        <title>A Comprehensive Approach to Explore the Metabolic and Phylogenetic Diversity of Bacterial Steroid Degradation in the Environment: Testosterone as an Example.</title>
        <authorList>
            <person name="Yang F.-C."/>
            <person name="Chen Y.-L."/>
            <person name="Yu C.-P."/>
            <person name="Tang S.-L."/>
            <person name="Wang P.-H."/>
            <person name="Ismail W."/>
            <person name="Wang C.-H."/>
            <person name="Yang C.-Y."/>
            <person name="Chiang Y.-R."/>
        </authorList>
    </citation>
    <scope>NUCLEOTIDE SEQUENCE [LARGE SCALE GENOMIC DNA]</scope>
    <source>
        <strain evidence="1 2">DSM 18526</strain>
    </source>
</reference>
<dbReference type="EMBL" id="CP011971">
    <property type="protein sequence ID" value="AMN46910.1"/>
    <property type="molecule type" value="Genomic_DNA"/>
</dbReference>
<evidence type="ECO:0000313" key="2">
    <source>
        <dbReference type="Proteomes" id="UP000070250"/>
    </source>
</evidence>
<gene>
    <name evidence="1" type="ORF">ACG33_07335</name>
</gene>
<name>A0A127FBD4_STEDE</name>
<proteinExistence type="predicted"/>
<evidence type="ECO:0000313" key="1">
    <source>
        <dbReference type="EMBL" id="AMN46910.1"/>
    </source>
</evidence>
<dbReference type="Proteomes" id="UP000070250">
    <property type="component" value="Chromosome"/>
</dbReference>
<protein>
    <submittedName>
        <fullName evidence="1">Uncharacterized protein</fullName>
    </submittedName>
</protein>
<keyword evidence="2" id="KW-1185">Reference proteome</keyword>
<dbReference type="AlphaFoldDB" id="A0A127FBD4"/>
<dbReference type="KEGG" id="sdf:ACG33_07335"/>
<organism evidence="1 2">
    <name type="scientific">Steroidobacter denitrificans</name>
    <dbReference type="NCBI Taxonomy" id="465721"/>
    <lineage>
        <taxon>Bacteria</taxon>
        <taxon>Pseudomonadati</taxon>
        <taxon>Pseudomonadota</taxon>
        <taxon>Gammaproteobacteria</taxon>
        <taxon>Steroidobacterales</taxon>
        <taxon>Steroidobacteraceae</taxon>
        <taxon>Steroidobacter</taxon>
    </lineage>
</organism>
<sequence length="171" mass="18630">MQNPQDQGAVLEGLKENDVVAVRTAAQLRAELGASYVVERPVCDLLAVFADFADERDCTSRIVEHDVVADLFKVGFGQWREIGAHLLFRLLGGFGVFALKTVENVSSRPGFPTLSAFVDFTAQGVERCLSPLLLLLQQTQSIPQDFACADVAASIDLPPYELLEVFTEGVT</sequence>